<feature type="domain" description="WW" evidence="4">
    <location>
        <begin position="338"/>
        <end position="366"/>
    </location>
</feature>
<evidence type="ECO:0000256" key="1">
    <source>
        <dbReference type="ARBA" id="ARBA00004308"/>
    </source>
</evidence>
<feature type="region of interest" description="Disordered" evidence="3">
    <location>
        <begin position="224"/>
        <end position="332"/>
    </location>
</feature>
<dbReference type="GO" id="GO:0032511">
    <property type="term" value="P:late endosome to vacuole transport via multivesicular body sorting pathway"/>
    <property type="evidence" value="ECO:0007669"/>
    <property type="project" value="InterPro"/>
</dbReference>
<feature type="region of interest" description="Disordered" evidence="3">
    <location>
        <begin position="200"/>
        <end position="219"/>
    </location>
</feature>
<feature type="compositionally biased region" description="Low complexity" evidence="3">
    <location>
        <begin position="1"/>
        <end position="11"/>
    </location>
</feature>
<dbReference type="Proteomes" id="UP000198341">
    <property type="component" value="Chromosome 9"/>
</dbReference>
<keyword evidence="6" id="KW-1185">Reference proteome</keyword>
<feature type="compositionally biased region" description="Basic and acidic residues" evidence="3">
    <location>
        <begin position="309"/>
        <end position="321"/>
    </location>
</feature>
<feature type="compositionally biased region" description="Basic and acidic residues" evidence="3">
    <location>
        <begin position="238"/>
        <end position="255"/>
    </location>
</feature>
<protein>
    <submittedName>
        <fullName evidence="5">Hydroxyproline-rich glycoprotein family protein</fullName>
    </submittedName>
</protein>
<evidence type="ECO:0000256" key="2">
    <source>
        <dbReference type="ARBA" id="ARBA00023136"/>
    </source>
</evidence>
<evidence type="ECO:0000256" key="3">
    <source>
        <dbReference type="SAM" id="MobiDB-lite"/>
    </source>
</evidence>
<dbReference type="AlphaFoldDB" id="K8FI50"/>
<feature type="compositionally biased region" description="Basic residues" evidence="3">
    <location>
        <begin position="279"/>
        <end position="288"/>
    </location>
</feature>
<proteinExistence type="predicted"/>
<feature type="compositionally biased region" description="Basic and acidic residues" evidence="3">
    <location>
        <begin position="292"/>
        <end position="301"/>
    </location>
</feature>
<dbReference type="InterPro" id="IPR044538">
    <property type="entry name" value="Vta1-like"/>
</dbReference>
<sequence length="367" mass="41970">MSATTTTTTTTKGEDTEEDRSISRFLRRGEEIAKHEPTTSYYCKLRAVELAMEMSPRPIDLIKKLLGELEKQKRTKKITSHPSIDFAKVKRFALSVYDRADQRDRRKMFTRELVDAFDASAAFLYCLESQIFTPYKEQGCDFNQDLRQRAEYAEWRAYDVAVALRSGRAPTEVADAFDDTDGGGEFLNAGVAGISLAAAAPPPPLDLPNDVPKPKDRPNCIAQEKKKDEENEDEEEDQQQHEQEVEQEKEEVVKQEEEEEVVKQEEEDQDVKNPEIVGKKKKKKKKAAAKSGGKEDDKDNDNVVSSRIATEKVSSDEKTRETPMFNGVTSTRHGNTDWIKIESKKTSQKFWFNEKTKEKKWEEPTDE</sequence>
<gene>
    <name evidence="5" type="ORF">Bathy09g00400</name>
</gene>
<dbReference type="GeneID" id="19013547"/>
<dbReference type="Gene3D" id="1.25.40.270">
    <property type="entry name" value="Vacuolar protein sorting-associated protein vta1"/>
    <property type="match status" value="1"/>
</dbReference>
<reference evidence="5 6" key="1">
    <citation type="submission" date="2011-10" db="EMBL/GenBank/DDBJ databases">
        <authorList>
            <person name="Genoscope - CEA"/>
        </authorList>
    </citation>
    <scope>NUCLEOTIDE SEQUENCE [LARGE SCALE GENOMIC DNA]</scope>
    <source>
        <strain evidence="5 6">RCC 1105</strain>
    </source>
</reference>
<evidence type="ECO:0000313" key="5">
    <source>
        <dbReference type="EMBL" id="CCO66449.1"/>
    </source>
</evidence>
<organism evidence="5 6">
    <name type="scientific">Bathycoccus prasinos</name>
    <dbReference type="NCBI Taxonomy" id="41875"/>
    <lineage>
        <taxon>Eukaryota</taxon>
        <taxon>Viridiplantae</taxon>
        <taxon>Chlorophyta</taxon>
        <taxon>Mamiellophyceae</taxon>
        <taxon>Mamiellales</taxon>
        <taxon>Bathycoccaceae</taxon>
        <taxon>Bathycoccus</taxon>
    </lineage>
</organism>
<dbReference type="InterPro" id="IPR039431">
    <property type="entry name" value="Vta1/CALS_N"/>
</dbReference>
<dbReference type="Pfam" id="PF04652">
    <property type="entry name" value="Vta1"/>
    <property type="match status" value="1"/>
</dbReference>
<evidence type="ECO:0000313" key="6">
    <source>
        <dbReference type="Proteomes" id="UP000198341"/>
    </source>
</evidence>
<accession>K8FI50</accession>
<dbReference type="KEGG" id="bpg:Bathy09g00400"/>
<feature type="region of interest" description="Disordered" evidence="3">
    <location>
        <begin position="1"/>
        <end position="22"/>
    </location>
</feature>
<keyword evidence="2" id="KW-0472">Membrane</keyword>
<dbReference type="STRING" id="41875.K8FI50"/>
<feature type="compositionally biased region" description="Acidic residues" evidence="3">
    <location>
        <begin position="256"/>
        <end position="269"/>
    </location>
</feature>
<name>K8FI50_9CHLO</name>
<dbReference type="PANTHER" id="PTHR46009:SF1">
    <property type="entry name" value="VACUOLAR PROTEIN SORTING-ASSOCIATED PROTEIN VTA1 HOMOLOG"/>
    <property type="match status" value="1"/>
</dbReference>
<dbReference type="RefSeq" id="XP_007510889.1">
    <property type="nucleotide sequence ID" value="XM_007510827.1"/>
</dbReference>
<dbReference type="OrthoDB" id="391137at2759"/>
<dbReference type="InterPro" id="IPR001202">
    <property type="entry name" value="WW_dom"/>
</dbReference>
<dbReference type="InterPro" id="IPR023175">
    <property type="entry name" value="Vta1/CALS_N_sf"/>
</dbReference>
<comment type="subcellular location">
    <subcellularLocation>
        <location evidence="1">Endomembrane system</location>
    </subcellularLocation>
</comment>
<dbReference type="PROSITE" id="PS50020">
    <property type="entry name" value="WW_DOMAIN_2"/>
    <property type="match status" value="1"/>
</dbReference>
<dbReference type="eggNOG" id="KOG0917">
    <property type="taxonomic scope" value="Eukaryota"/>
</dbReference>
<dbReference type="PANTHER" id="PTHR46009">
    <property type="entry name" value="VACUOLAR PROTEIN SORTING-ASSOCIATED PROTEIN VTA1 HOMOLOG"/>
    <property type="match status" value="1"/>
</dbReference>
<evidence type="ECO:0000259" key="4">
    <source>
        <dbReference type="PROSITE" id="PS50020"/>
    </source>
</evidence>
<dbReference type="EMBL" id="FO082270">
    <property type="protein sequence ID" value="CCO66449.1"/>
    <property type="molecule type" value="Genomic_DNA"/>
</dbReference>
<dbReference type="GO" id="GO:0005771">
    <property type="term" value="C:multivesicular body"/>
    <property type="evidence" value="ECO:0007669"/>
    <property type="project" value="TreeGrafter"/>
</dbReference>